<dbReference type="NCBIfam" id="TIGR01550">
    <property type="entry name" value="DOC_P1"/>
    <property type="match status" value="1"/>
</dbReference>
<dbReference type="RefSeq" id="WP_367408389.1">
    <property type="nucleotide sequence ID" value="NZ_JARNBH010000042.1"/>
</dbReference>
<organism evidence="2 3">
    <name type="scientific">Peribacillus castrilensis</name>
    <dbReference type="NCBI Taxonomy" id="2897690"/>
    <lineage>
        <taxon>Bacteria</taxon>
        <taxon>Bacillati</taxon>
        <taxon>Bacillota</taxon>
        <taxon>Bacilli</taxon>
        <taxon>Bacillales</taxon>
        <taxon>Bacillaceae</taxon>
        <taxon>Peribacillus</taxon>
    </lineage>
</organism>
<dbReference type="EMBL" id="JARNBH010000042">
    <property type="protein sequence ID" value="MEC0276848.1"/>
    <property type="molecule type" value="Genomic_DNA"/>
</dbReference>
<proteinExistence type="predicted"/>
<reference evidence="2 3" key="1">
    <citation type="submission" date="2023-03" db="EMBL/GenBank/DDBJ databases">
        <title>Bacillus Genome Sequencing.</title>
        <authorList>
            <person name="Dunlap C."/>
        </authorList>
    </citation>
    <scope>NUCLEOTIDE SEQUENCE [LARGE SCALE GENOMIC DNA]</scope>
    <source>
        <strain evidence="2 3">B-41290</strain>
    </source>
</reference>
<dbReference type="AlphaFoldDB" id="A0AAW9NMN3"/>
<dbReference type="GO" id="GO:0016301">
    <property type="term" value="F:kinase activity"/>
    <property type="evidence" value="ECO:0007669"/>
    <property type="project" value="InterPro"/>
</dbReference>
<name>A0AAW9NMN3_9BACI</name>
<sequence>MEISYLSVEDVEYLHQLALDLYGGIPGRDIGKLEAKLALPYSGFGDYERYPTIVEKAAVYHFHLASGHCFKDGNKRTSYLAAFTFLDQNGYDLVVEDEEVYEWTMRLADDKNRPPFEEAVQWIRRYTYIHK</sequence>
<evidence type="ECO:0000313" key="3">
    <source>
        <dbReference type="Proteomes" id="UP001307168"/>
    </source>
</evidence>
<accession>A0AAW9NMN3</accession>
<dbReference type="InterPro" id="IPR006440">
    <property type="entry name" value="Doc"/>
</dbReference>
<comment type="caution">
    <text evidence="2">The sequence shown here is derived from an EMBL/GenBank/DDBJ whole genome shotgun (WGS) entry which is preliminary data.</text>
</comment>
<dbReference type="PROSITE" id="PS51459">
    <property type="entry name" value="FIDO"/>
    <property type="match status" value="1"/>
</dbReference>
<evidence type="ECO:0000259" key="1">
    <source>
        <dbReference type="PROSITE" id="PS51459"/>
    </source>
</evidence>
<dbReference type="SUPFAM" id="SSF140931">
    <property type="entry name" value="Fic-like"/>
    <property type="match status" value="1"/>
</dbReference>
<dbReference type="InterPro" id="IPR053737">
    <property type="entry name" value="Type_II_TA_Toxin"/>
</dbReference>
<feature type="domain" description="Fido" evidence="1">
    <location>
        <begin position="6"/>
        <end position="125"/>
    </location>
</feature>
<dbReference type="Gene3D" id="1.20.120.1870">
    <property type="entry name" value="Fic/DOC protein, Fido domain"/>
    <property type="match status" value="1"/>
</dbReference>
<dbReference type="Proteomes" id="UP001307168">
    <property type="component" value="Unassembled WGS sequence"/>
</dbReference>
<dbReference type="PANTHER" id="PTHR39426">
    <property type="entry name" value="HOMOLOGY TO DEATH-ON-CURING PROTEIN OF PHAGE P1"/>
    <property type="match status" value="1"/>
</dbReference>
<keyword evidence="3" id="KW-1185">Reference proteome</keyword>
<dbReference type="Pfam" id="PF02661">
    <property type="entry name" value="Fic"/>
    <property type="match status" value="1"/>
</dbReference>
<dbReference type="InterPro" id="IPR036597">
    <property type="entry name" value="Fido-like_dom_sf"/>
</dbReference>
<protein>
    <submittedName>
        <fullName evidence="2">Type II toxin-antitoxin system death-on-curing family toxin</fullName>
    </submittedName>
</protein>
<evidence type="ECO:0000313" key="2">
    <source>
        <dbReference type="EMBL" id="MEC0276848.1"/>
    </source>
</evidence>
<gene>
    <name evidence="2" type="ORF">P4706_28060</name>
</gene>
<dbReference type="InterPro" id="IPR003812">
    <property type="entry name" value="Fido"/>
</dbReference>
<dbReference type="PANTHER" id="PTHR39426:SF1">
    <property type="entry name" value="HOMOLOGY TO DEATH-ON-CURING PROTEIN OF PHAGE P1"/>
    <property type="match status" value="1"/>
</dbReference>